<comment type="caution">
    <text evidence="1">The sequence shown here is derived from an EMBL/GenBank/DDBJ whole genome shotgun (WGS) entry which is preliminary data.</text>
</comment>
<evidence type="ECO:0000313" key="1">
    <source>
        <dbReference type="EMBL" id="KAK6770521.1"/>
    </source>
</evidence>
<dbReference type="EMBL" id="JBANQN010000477">
    <property type="protein sequence ID" value="KAK6770521.1"/>
    <property type="molecule type" value="Genomic_DNA"/>
</dbReference>
<organism evidence="1 2">
    <name type="scientific">Solanum bulbocastanum</name>
    <name type="common">Wild potato</name>
    <dbReference type="NCBI Taxonomy" id="147425"/>
    <lineage>
        <taxon>Eukaryota</taxon>
        <taxon>Viridiplantae</taxon>
        <taxon>Streptophyta</taxon>
        <taxon>Embryophyta</taxon>
        <taxon>Tracheophyta</taxon>
        <taxon>Spermatophyta</taxon>
        <taxon>Magnoliopsida</taxon>
        <taxon>eudicotyledons</taxon>
        <taxon>Gunneridae</taxon>
        <taxon>Pentapetalae</taxon>
        <taxon>asterids</taxon>
        <taxon>lamiids</taxon>
        <taxon>Solanales</taxon>
        <taxon>Solanaceae</taxon>
        <taxon>Solanoideae</taxon>
        <taxon>Solaneae</taxon>
        <taxon>Solanum</taxon>
    </lineage>
</organism>
<evidence type="ECO:0000313" key="2">
    <source>
        <dbReference type="Proteomes" id="UP001371456"/>
    </source>
</evidence>
<sequence>MLLLFISLEMGLLTTASAYYYFFVVLPGQKLVSLFFTYNSICIRQSVAYMQDLHSFHRR</sequence>
<keyword evidence="2" id="KW-1185">Reference proteome</keyword>
<protein>
    <submittedName>
        <fullName evidence="1">Uncharacterized protein</fullName>
    </submittedName>
</protein>
<name>A0AAN8SL12_SOLBU</name>
<reference evidence="1 2" key="1">
    <citation type="submission" date="2024-02" db="EMBL/GenBank/DDBJ databases">
        <title>de novo genome assembly of Solanum bulbocastanum strain 11H21.</title>
        <authorList>
            <person name="Hosaka A.J."/>
        </authorList>
    </citation>
    <scope>NUCLEOTIDE SEQUENCE [LARGE SCALE GENOMIC DNA]</scope>
    <source>
        <tissue evidence="1">Young leaves</tissue>
    </source>
</reference>
<gene>
    <name evidence="1" type="ORF">RDI58_032242</name>
</gene>
<proteinExistence type="predicted"/>
<dbReference type="Proteomes" id="UP001371456">
    <property type="component" value="Unassembled WGS sequence"/>
</dbReference>
<accession>A0AAN8SL12</accession>
<dbReference type="AlphaFoldDB" id="A0AAN8SL12"/>